<feature type="region of interest" description="Disordered" evidence="1">
    <location>
        <begin position="50"/>
        <end position="184"/>
    </location>
</feature>
<sequence>MYAIRAQQKALDDELGARANRLKIGKSNLRLSSNLKSKEPTLQVEDLVFQVENNHSKKNNDIEKTPKPKTTKKKADSKSSPKPKPTQVTKEKRIKTSAKGDKTAKKKQLAKTSKAEGLTVLSDSSEDEDDDEVGVNKEDDENNNDDDDNDNDDANDDDDDDANNQDDDDDEQNDSDNDGDDFVHPKFKHLLNLKAQMMKTMMKIVMTPAPSPANVPSSSLQELPNFGSLFGFDHRLKTLETNFSKFMQTNQIAEAISSILGIFDKYLDHRMNEAVKVAVWLHSDRLRDEVQAKNEDFLNKLDENIQKIIKEQVKEQVKVRVSKILPKIEKTVNEQLKAEVLTRSSNSSKTSHDVAADLSKLELKKILIDKMESNKSIHRSDEKKNLYKALVDAYECDKLILDTFRDTVTLKRRRDDEDKDEETSTGSNRGSKRRRAGKEPESTRAPKEKTSKTSDKSTEGSKSHHKTASESAPVEEPMHTTQDLEEPTPQEFETGTTDDQPVKEASQHPHWFQKQAKPPTPDRAWSKTLPATHGRIQVWISNLAKKADSRTSFNELMDTPVDFSAFMMNQLKVDTLTPELLVGLTYELMKGSCKSLVDFEFFLEEVYKAITDQLDWNNPEGQQYPHDMLKVKYRLALTNMLFGESRIRGANVNSSMAFSVNRESARDVYSKRRIIAITEIQIVKWHNYKHLDWITVRRDDDKIYKFKEGDFKRLCIQGIEDMLLLLVQGKLTNLMRRSDKDRAAAMIHAIDKHLRTRRIMRSLEKFVGGRLYEGDFWLLQRTI</sequence>
<protein>
    <submittedName>
        <fullName evidence="2">Uncharacterized protein</fullName>
    </submittedName>
</protein>
<proteinExistence type="predicted"/>
<feature type="compositionally biased region" description="Basic and acidic residues" evidence="1">
    <location>
        <begin position="54"/>
        <end position="66"/>
    </location>
</feature>
<gene>
    <name evidence="2" type="ORF">Tci_047211</name>
</gene>
<evidence type="ECO:0000256" key="1">
    <source>
        <dbReference type="SAM" id="MobiDB-lite"/>
    </source>
</evidence>
<organism evidence="2">
    <name type="scientific">Tanacetum cinerariifolium</name>
    <name type="common">Dalmatian daisy</name>
    <name type="synonym">Chrysanthemum cinerariifolium</name>
    <dbReference type="NCBI Taxonomy" id="118510"/>
    <lineage>
        <taxon>Eukaryota</taxon>
        <taxon>Viridiplantae</taxon>
        <taxon>Streptophyta</taxon>
        <taxon>Embryophyta</taxon>
        <taxon>Tracheophyta</taxon>
        <taxon>Spermatophyta</taxon>
        <taxon>Magnoliopsida</taxon>
        <taxon>eudicotyledons</taxon>
        <taxon>Gunneridae</taxon>
        <taxon>Pentapetalae</taxon>
        <taxon>asterids</taxon>
        <taxon>campanulids</taxon>
        <taxon>Asterales</taxon>
        <taxon>Asteraceae</taxon>
        <taxon>Asteroideae</taxon>
        <taxon>Anthemideae</taxon>
        <taxon>Anthemidinae</taxon>
        <taxon>Tanacetum</taxon>
    </lineage>
</organism>
<feature type="compositionally biased region" description="Basic and acidic residues" evidence="1">
    <location>
        <begin position="437"/>
        <end position="462"/>
    </location>
</feature>
<dbReference type="EMBL" id="BKCJ010007044">
    <property type="protein sequence ID" value="GEU75233.1"/>
    <property type="molecule type" value="Genomic_DNA"/>
</dbReference>
<dbReference type="AlphaFoldDB" id="A0A6L2MMP6"/>
<comment type="caution">
    <text evidence="2">The sequence shown here is derived from an EMBL/GenBank/DDBJ whole genome shotgun (WGS) entry which is preliminary data.</text>
</comment>
<reference evidence="2" key="1">
    <citation type="journal article" date="2019" name="Sci. Rep.">
        <title>Draft genome of Tanacetum cinerariifolium, the natural source of mosquito coil.</title>
        <authorList>
            <person name="Yamashiro T."/>
            <person name="Shiraishi A."/>
            <person name="Satake H."/>
            <person name="Nakayama K."/>
        </authorList>
    </citation>
    <scope>NUCLEOTIDE SEQUENCE</scope>
</reference>
<name>A0A6L2MMP6_TANCI</name>
<feature type="region of interest" description="Disordered" evidence="1">
    <location>
        <begin position="414"/>
        <end position="529"/>
    </location>
</feature>
<evidence type="ECO:0000313" key="2">
    <source>
        <dbReference type="EMBL" id="GEU75233.1"/>
    </source>
</evidence>
<feature type="compositionally biased region" description="Acidic residues" evidence="1">
    <location>
        <begin position="124"/>
        <end position="180"/>
    </location>
</feature>
<accession>A0A6L2MMP6</accession>